<protein>
    <recommendedName>
        <fullName evidence="5">Flagellar hook-associated protein 2</fullName>
        <shortName evidence="5">HAP2</shortName>
    </recommendedName>
    <alternativeName>
        <fullName evidence="5">Flagellar cap protein</fullName>
    </alternativeName>
</protein>
<dbReference type="RefSeq" id="WP_139927075.1">
    <property type="nucleotide sequence ID" value="NZ_CP040915.1"/>
</dbReference>
<evidence type="ECO:0000313" key="9">
    <source>
        <dbReference type="Proteomes" id="UP000314616"/>
    </source>
</evidence>
<dbReference type="InterPro" id="IPR003481">
    <property type="entry name" value="FliD_N"/>
</dbReference>
<dbReference type="Pfam" id="PF07195">
    <property type="entry name" value="FliD_C"/>
    <property type="match status" value="1"/>
</dbReference>
<dbReference type="PANTHER" id="PTHR30288">
    <property type="entry name" value="FLAGELLAR CAP/ASSEMBLY PROTEIN FLID"/>
    <property type="match status" value="1"/>
</dbReference>
<accession>A0A5B8BZE8</accession>
<evidence type="ECO:0000259" key="6">
    <source>
        <dbReference type="Pfam" id="PF02465"/>
    </source>
</evidence>
<keyword evidence="8" id="KW-0282">Flagellum</keyword>
<dbReference type="InterPro" id="IPR040026">
    <property type="entry name" value="FliD"/>
</dbReference>
<proteinExistence type="inferred from homology"/>
<dbReference type="InterPro" id="IPR010809">
    <property type="entry name" value="FliD_C"/>
</dbReference>
<dbReference type="Proteomes" id="UP000314616">
    <property type="component" value="Chromosome"/>
</dbReference>
<dbReference type="GO" id="GO:0071973">
    <property type="term" value="P:bacterial-type flagellum-dependent cell motility"/>
    <property type="evidence" value="ECO:0007669"/>
    <property type="project" value="TreeGrafter"/>
</dbReference>
<dbReference type="KEGG" id="gyu:FE374_02410"/>
<comment type="subunit">
    <text evidence="2 5">Homopentamer.</text>
</comment>
<reference evidence="8 9" key="1">
    <citation type="submission" date="2019-05" db="EMBL/GenBank/DDBJ databases">
        <title>Georgenia *** sp. nov., and Georgenia *** sp. nov., isolated from the intestinal contents of plateau pika (Ochotona curzoniae) in the Qinghai-Tibet plateau of China.</title>
        <authorList>
            <person name="Tian Z."/>
        </authorList>
    </citation>
    <scope>NUCLEOTIDE SEQUENCE [LARGE SCALE GENOMIC DNA]</scope>
    <source>
        <strain evidence="8 9">Z443</strain>
    </source>
</reference>
<organism evidence="8 9">
    <name type="scientific">Georgenia yuyongxinii</name>
    <dbReference type="NCBI Taxonomy" id="2589797"/>
    <lineage>
        <taxon>Bacteria</taxon>
        <taxon>Bacillati</taxon>
        <taxon>Actinomycetota</taxon>
        <taxon>Actinomycetes</taxon>
        <taxon>Micrococcales</taxon>
        <taxon>Bogoriellaceae</taxon>
        <taxon>Georgenia</taxon>
    </lineage>
</organism>
<evidence type="ECO:0000256" key="3">
    <source>
        <dbReference type="ARBA" id="ARBA00023054"/>
    </source>
</evidence>
<comment type="subcellular location">
    <subcellularLocation>
        <location evidence="5">Secreted</location>
    </subcellularLocation>
    <subcellularLocation>
        <location evidence="5">Bacterial flagellum</location>
    </subcellularLocation>
</comment>
<keyword evidence="3" id="KW-0175">Coiled coil</keyword>
<feature type="domain" description="Flagellar hook-associated protein 2 N-terminal" evidence="6">
    <location>
        <begin position="11"/>
        <end position="104"/>
    </location>
</feature>
<dbReference type="GO" id="GO:0005576">
    <property type="term" value="C:extracellular region"/>
    <property type="evidence" value="ECO:0007669"/>
    <property type="project" value="UniProtKB-SubCell"/>
</dbReference>
<keyword evidence="4 5" id="KW-0975">Bacterial flagellum</keyword>
<feature type="domain" description="Flagellar hook-associated protein 2 C-terminal" evidence="7">
    <location>
        <begin position="258"/>
        <end position="472"/>
    </location>
</feature>
<keyword evidence="5" id="KW-0964">Secreted</keyword>
<evidence type="ECO:0000256" key="2">
    <source>
        <dbReference type="ARBA" id="ARBA00011255"/>
    </source>
</evidence>
<dbReference type="GO" id="GO:0009424">
    <property type="term" value="C:bacterial-type flagellum hook"/>
    <property type="evidence" value="ECO:0007669"/>
    <property type="project" value="UniProtKB-UniRule"/>
</dbReference>
<gene>
    <name evidence="8" type="ORF">FE374_02410</name>
</gene>
<evidence type="ECO:0000256" key="1">
    <source>
        <dbReference type="ARBA" id="ARBA00009764"/>
    </source>
</evidence>
<dbReference type="GO" id="GO:0007155">
    <property type="term" value="P:cell adhesion"/>
    <property type="evidence" value="ECO:0007669"/>
    <property type="project" value="InterPro"/>
</dbReference>
<dbReference type="AlphaFoldDB" id="A0A5B8BZE8"/>
<comment type="similarity">
    <text evidence="1 5">Belongs to the FliD family.</text>
</comment>
<dbReference type="Pfam" id="PF02465">
    <property type="entry name" value="FliD_N"/>
    <property type="match status" value="1"/>
</dbReference>
<evidence type="ECO:0000256" key="5">
    <source>
        <dbReference type="RuleBase" id="RU362066"/>
    </source>
</evidence>
<evidence type="ECO:0000313" key="8">
    <source>
        <dbReference type="EMBL" id="QDC23633.1"/>
    </source>
</evidence>
<name>A0A5B8BZE8_9MICO</name>
<dbReference type="OrthoDB" id="5241527at2"/>
<comment type="function">
    <text evidence="5">Required for morphogenesis and for the elongation of the flagellar filament by facilitating polymerization of the flagellin monomers at the tip of growing filament. Forms a capping structure, which prevents flagellin subunits (transported through the central channel of the flagellum) from leaking out without polymerization at the distal end.</text>
</comment>
<evidence type="ECO:0000256" key="4">
    <source>
        <dbReference type="ARBA" id="ARBA00023143"/>
    </source>
</evidence>
<dbReference type="EMBL" id="CP040915">
    <property type="protein sequence ID" value="QDC23633.1"/>
    <property type="molecule type" value="Genomic_DNA"/>
</dbReference>
<keyword evidence="8" id="KW-0969">Cilium</keyword>
<keyword evidence="8" id="KW-0966">Cell projection</keyword>
<sequence>MSSMAIDGLASGLNTTELINGLMQIEAAPQVLLKRKSTETTNLISALQALNTKVASLGTNAAKAAKAPSWDIHKVASSSSAATATVAGGAAAGTLEFAVDRLSAGQVSMVNLDLEAGGTDLGTPPTLSVLRNGKIYTIPASGDLDVIAAAINKAKDLGLSAVKVRVSNGVAGGEPEYRLQLSGISGEANSFNLYAGDAEGRGYVTVDSNGVATETAIDPGIDRVAHGIGSIASDDPAKPLVVATDAQITLWPSAGATNPLQLTSATNTFAGVMAGVDVTVKAQTDAAPVVLTVLPDGDAIRKLVSDVIGSVGVVLSDIASRAAATTTTATDGRPVVSGGLFSGDSAVRFLADNVRSAVTLPVDGRSPSALGINIDRSGAISFDQAAFDAAMAEDAEGTQAMAMAIALRVADVAKTASDPIDGTVTKKIESQQSMVRNLGEQIANWDRRLEQRRAGLERTYAALEVTLSGMQAQMSWLTSQLATLPKIDTGKS</sequence>
<dbReference type="PANTHER" id="PTHR30288:SF0">
    <property type="entry name" value="FLAGELLAR HOOK-ASSOCIATED PROTEIN 2"/>
    <property type="match status" value="1"/>
</dbReference>
<evidence type="ECO:0000259" key="7">
    <source>
        <dbReference type="Pfam" id="PF07195"/>
    </source>
</evidence>
<dbReference type="GO" id="GO:0009421">
    <property type="term" value="C:bacterial-type flagellum filament cap"/>
    <property type="evidence" value="ECO:0007669"/>
    <property type="project" value="InterPro"/>
</dbReference>